<comment type="caution">
    <text evidence="5">The sequence shown here is derived from an EMBL/GenBank/DDBJ whole genome shotgun (WGS) entry which is preliminary data.</text>
</comment>
<reference evidence="5 6" key="1">
    <citation type="submission" date="2023-08" db="EMBL/GenBank/DDBJ databases">
        <title>Genome sequencing of plant associated microbes to promote plant fitness in Sorghum bicolor and Oryza sativa.</title>
        <authorList>
            <person name="Coleman-Derr D."/>
        </authorList>
    </citation>
    <scope>NUCLEOTIDE SEQUENCE [LARGE SCALE GENOMIC DNA]</scope>
    <source>
        <strain evidence="5 6">SLBN-33</strain>
    </source>
</reference>
<dbReference type="InterPro" id="IPR002110">
    <property type="entry name" value="Ankyrin_rpt"/>
</dbReference>
<keyword evidence="2 3" id="KW-0040">ANK repeat</keyword>
<keyword evidence="1" id="KW-0677">Repeat</keyword>
<dbReference type="Pfam" id="PF13637">
    <property type="entry name" value="Ank_4"/>
    <property type="match status" value="1"/>
</dbReference>
<evidence type="ECO:0000256" key="2">
    <source>
        <dbReference type="ARBA" id="ARBA00023043"/>
    </source>
</evidence>
<feature type="repeat" description="ANK" evidence="3">
    <location>
        <begin position="114"/>
        <end position="142"/>
    </location>
</feature>
<dbReference type="EMBL" id="JAVIZN010000003">
    <property type="protein sequence ID" value="MDR6208108.1"/>
    <property type="molecule type" value="Genomic_DNA"/>
</dbReference>
<dbReference type="RefSeq" id="WP_310035559.1">
    <property type="nucleotide sequence ID" value="NZ_JAVIZN010000003.1"/>
</dbReference>
<dbReference type="PANTHER" id="PTHR24201">
    <property type="entry name" value="ANK_REP_REGION DOMAIN-CONTAINING PROTEIN"/>
    <property type="match status" value="1"/>
</dbReference>
<gene>
    <name evidence="5" type="ORF">QF025_006909</name>
</gene>
<evidence type="ECO:0000256" key="1">
    <source>
        <dbReference type="ARBA" id="ARBA00022737"/>
    </source>
</evidence>
<evidence type="ECO:0000313" key="5">
    <source>
        <dbReference type="EMBL" id="MDR6208108.1"/>
    </source>
</evidence>
<organism evidence="5 6">
    <name type="scientific">Paraburkholderia graminis</name>
    <dbReference type="NCBI Taxonomy" id="60548"/>
    <lineage>
        <taxon>Bacteria</taxon>
        <taxon>Pseudomonadati</taxon>
        <taxon>Pseudomonadota</taxon>
        <taxon>Betaproteobacteria</taxon>
        <taxon>Burkholderiales</taxon>
        <taxon>Burkholderiaceae</taxon>
        <taxon>Paraburkholderia</taxon>
    </lineage>
</organism>
<evidence type="ECO:0000256" key="4">
    <source>
        <dbReference type="SAM" id="MobiDB-lite"/>
    </source>
</evidence>
<evidence type="ECO:0000313" key="6">
    <source>
        <dbReference type="Proteomes" id="UP001245184"/>
    </source>
</evidence>
<dbReference type="InterPro" id="IPR050776">
    <property type="entry name" value="Ank_Repeat/CDKN_Inhibitor"/>
</dbReference>
<dbReference type="PANTHER" id="PTHR24201:SF14">
    <property type="entry name" value="CYCLIN-DEPENDENT KINASE 4 INHIBITOR C-LIKE"/>
    <property type="match status" value="1"/>
</dbReference>
<evidence type="ECO:0000256" key="3">
    <source>
        <dbReference type="PROSITE-ProRule" id="PRU00023"/>
    </source>
</evidence>
<dbReference type="SUPFAM" id="SSF48403">
    <property type="entry name" value="Ankyrin repeat"/>
    <property type="match status" value="1"/>
</dbReference>
<dbReference type="Gene3D" id="1.25.40.20">
    <property type="entry name" value="Ankyrin repeat-containing domain"/>
    <property type="match status" value="1"/>
</dbReference>
<dbReference type="InterPro" id="IPR036770">
    <property type="entry name" value="Ankyrin_rpt-contain_sf"/>
</dbReference>
<proteinExistence type="predicted"/>
<name>A0ABD5CSW2_9BURK</name>
<sequence>MQAVITAPQRPPEANARPLLRRSRDSPAPDHMRQAPLSLGRQFEMAAIEGDVGGMRDLLAVGVELDLNAILHFGRSVGYCALYHAVTSLHEAVIRHLLELGVELPNDEQWVTDALSSAARQGDLELVRLLVSAGADFSAIGSDGMTALDHAVRRSRMRVVAFLDAPSRVP</sequence>
<evidence type="ECO:0008006" key="7">
    <source>
        <dbReference type="Google" id="ProtNLM"/>
    </source>
</evidence>
<feature type="compositionally biased region" description="Basic and acidic residues" evidence="4">
    <location>
        <begin position="22"/>
        <end position="33"/>
    </location>
</feature>
<protein>
    <recommendedName>
        <fullName evidence="7">Ankyrin</fullName>
    </recommendedName>
</protein>
<accession>A0ABD5CSW2</accession>
<dbReference type="AlphaFoldDB" id="A0ABD5CSW2"/>
<dbReference type="Proteomes" id="UP001245184">
    <property type="component" value="Unassembled WGS sequence"/>
</dbReference>
<dbReference type="PROSITE" id="PS50088">
    <property type="entry name" value="ANK_REPEAT"/>
    <property type="match status" value="1"/>
</dbReference>
<feature type="region of interest" description="Disordered" evidence="4">
    <location>
        <begin position="1"/>
        <end position="35"/>
    </location>
</feature>